<comment type="caution">
    <text evidence="1">The sequence shown here is derived from an EMBL/GenBank/DDBJ whole genome shotgun (WGS) entry which is preliminary data.</text>
</comment>
<organism evidence="1 2">
    <name type="scientific">Rhodobium orientis</name>
    <dbReference type="NCBI Taxonomy" id="34017"/>
    <lineage>
        <taxon>Bacteria</taxon>
        <taxon>Pseudomonadati</taxon>
        <taxon>Pseudomonadota</taxon>
        <taxon>Alphaproteobacteria</taxon>
        <taxon>Hyphomicrobiales</taxon>
        <taxon>Rhodobiaceae</taxon>
        <taxon>Rhodobium</taxon>
    </lineage>
</organism>
<name>A0A327JEP9_9HYPH</name>
<dbReference type="Proteomes" id="UP000249299">
    <property type="component" value="Unassembled WGS sequence"/>
</dbReference>
<dbReference type="AlphaFoldDB" id="A0A327JEP9"/>
<proteinExistence type="predicted"/>
<sequence length="114" mass="11871">MLPRGRGQRVGACAGRGLRSGRAGRRLGILLALPPTLRGVRALRARRPGGLRLAGLLQRASGLVDGRPRAGGARMVRARAGALSGRAGARAGAGRRYATRRLLLRPGRPGQLGL</sequence>
<feature type="non-terminal residue" evidence="1">
    <location>
        <position position="114"/>
    </location>
</feature>
<evidence type="ECO:0000313" key="2">
    <source>
        <dbReference type="Proteomes" id="UP000249299"/>
    </source>
</evidence>
<accession>A0A327JEP9</accession>
<protein>
    <submittedName>
        <fullName evidence="1">Uncharacterized protein</fullName>
    </submittedName>
</protein>
<keyword evidence="2" id="KW-1185">Reference proteome</keyword>
<reference evidence="1 2" key="1">
    <citation type="submission" date="2017-07" db="EMBL/GenBank/DDBJ databases">
        <title>Draft Genome Sequences of Select Purple Nonsulfur Bacteria.</title>
        <authorList>
            <person name="Lasarre B."/>
            <person name="Mckinlay J.B."/>
        </authorList>
    </citation>
    <scope>NUCLEOTIDE SEQUENCE [LARGE SCALE GENOMIC DNA]</scope>
    <source>
        <strain evidence="1 2">DSM 11290</strain>
    </source>
</reference>
<evidence type="ECO:0000313" key="1">
    <source>
        <dbReference type="EMBL" id="RAI21894.1"/>
    </source>
</evidence>
<gene>
    <name evidence="1" type="ORF">CH339_23495</name>
</gene>
<dbReference type="EMBL" id="NPEV01000122">
    <property type="protein sequence ID" value="RAI21894.1"/>
    <property type="molecule type" value="Genomic_DNA"/>
</dbReference>